<name>A0A8D8X6C3_9HEMI</name>
<accession>A0A8D8X6C3</accession>
<reference evidence="1" key="1">
    <citation type="submission" date="2021-05" db="EMBL/GenBank/DDBJ databases">
        <authorList>
            <person name="Alioto T."/>
            <person name="Alioto T."/>
            <person name="Gomez Garrido J."/>
        </authorList>
    </citation>
    <scope>NUCLEOTIDE SEQUENCE</scope>
</reference>
<evidence type="ECO:0000313" key="1">
    <source>
        <dbReference type="EMBL" id="CAG6684003.1"/>
    </source>
</evidence>
<proteinExistence type="predicted"/>
<protein>
    <submittedName>
        <fullName evidence="1">Uncharacterized protein</fullName>
    </submittedName>
</protein>
<dbReference type="EMBL" id="HBUF01265475">
    <property type="protein sequence ID" value="CAG6684003.1"/>
    <property type="molecule type" value="Transcribed_RNA"/>
</dbReference>
<organism evidence="1">
    <name type="scientific">Cacopsylla melanoneura</name>
    <dbReference type="NCBI Taxonomy" id="428564"/>
    <lineage>
        <taxon>Eukaryota</taxon>
        <taxon>Metazoa</taxon>
        <taxon>Ecdysozoa</taxon>
        <taxon>Arthropoda</taxon>
        <taxon>Hexapoda</taxon>
        <taxon>Insecta</taxon>
        <taxon>Pterygota</taxon>
        <taxon>Neoptera</taxon>
        <taxon>Paraneoptera</taxon>
        <taxon>Hemiptera</taxon>
        <taxon>Sternorrhyncha</taxon>
        <taxon>Psylloidea</taxon>
        <taxon>Psyllidae</taxon>
        <taxon>Psyllinae</taxon>
        <taxon>Cacopsylla</taxon>
    </lineage>
</organism>
<dbReference type="AlphaFoldDB" id="A0A8D8X6C3"/>
<sequence length="107" mass="12684">MEALYNIIYNIIHFRNRNKYDLRFKSFLVTAFSPYRAYSFHPMLMIFFGEVAAWALNDEACWICLGWRQHIQVSIFIFHPRGACVLCTNICTCVYLMRILVYEEAVA</sequence>